<keyword evidence="4" id="KW-0066">ATP synthesis</keyword>
<feature type="domain" description="ATP synthase A/B type C-terminal" evidence="7">
    <location>
        <begin position="359"/>
        <end position="455"/>
    </location>
</feature>
<evidence type="ECO:0000259" key="6">
    <source>
        <dbReference type="Pfam" id="PF02874"/>
    </source>
</evidence>
<reference evidence="8" key="1">
    <citation type="journal article" date="2023" name="Int. J. Syst. Evol. Microbiol.">
        <title>Streptomyces meridianus sp. nov. isolated from brackish water of the Tagus estuary in Alcochete, Portugal.</title>
        <authorList>
            <person name="Santos J.D.N."/>
            <person name="Klimek D."/>
            <person name="Calusinska M."/>
            <person name="Lobo Da Cunha A."/>
            <person name="Catita J."/>
            <person name="Goncalves H."/>
            <person name="Gonzalez I."/>
            <person name="Reyes F."/>
            <person name="Lage O.M."/>
        </authorList>
    </citation>
    <scope>NUCLEOTIDE SEQUENCE</scope>
    <source>
        <strain evidence="8">MTZ3.1</strain>
    </source>
</reference>
<keyword evidence="9" id="KW-1185">Reference proteome</keyword>
<dbReference type="CDD" id="cd18118">
    <property type="entry name" value="ATP-synt_V_A-type_beta_N"/>
    <property type="match status" value="1"/>
</dbReference>
<feature type="domain" description="ATPase F1/V1/A1 complex alpha/beta subunit nucleotide-binding" evidence="5">
    <location>
        <begin position="137"/>
        <end position="353"/>
    </location>
</feature>
<dbReference type="Gene3D" id="3.40.50.12240">
    <property type="match status" value="1"/>
</dbReference>
<comment type="similarity">
    <text evidence="1 4">Belongs to the ATPase alpha/beta chains family.</text>
</comment>
<sequence length="473" mass="50799">MSATVWGDIEFTAVRELRGPLAVVDGVSGVGWDEFARITLPSGERRHGLVLEVDRDLVLVQILEDTWGMDPDGLRVAFAGEPLHIPVGSGWLGRVCNGRGDPIDGGPPVFGRARAPVGGTPLNPLHRQPPSEPVLTGVGAVDALTTLVRGQKLPVFSAAGLPHLELAAQIAAQSTAGGEAFSVVFAGMGLTHPEAAFVRDALDERSAAGELVLLLNTADDPVIERLLTPRIALTVAEDLAFTGGRHVLVVMTDMTSYAEALREVSAERGEIPARRAYPGYLYSDLASLYERCGRIRGRPGSVTVLPVLTMPAYDITHPVPDLTGYITEGQIVLSRRTHALGVHPPVDALSSLSRLMRRGAGPGRTRADHLPVAAQLLASLARARQVRELADLVGEDALSQADRGYLAFDEAFLRDFVDQPRDRMRRLEDTLERAWRVLLTLPRSQLTMLPDELLDARGAREDPAAGGVREAGG</sequence>
<organism evidence="8 9">
    <name type="scientific">Streptomyces meridianus</name>
    <dbReference type="NCBI Taxonomy" id="2938945"/>
    <lineage>
        <taxon>Bacteria</taxon>
        <taxon>Bacillati</taxon>
        <taxon>Actinomycetota</taxon>
        <taxon>Actinomycetes</taxon>
        <taxon>Kitasatosporales</taxon>
        <taxon>Streptomycetaceae</taxon>
        <taxon>Streptomyces</taxon>
    </lineage>
</organism>
<dbReference type="SUPFAM" id="SSF52540">
    <property type="entry name" value="P-loop containing nucleoside triphosphate hydrolases"/>
    <property type="match status" value="1"/>
</dbReference>
<evidence type="ECO:0000256" key="3">
    <source>
        <dbReference type="ARBA" id="ARBA00023065"/>
    </source>
</evidence>
<evidence type="ECO:0000259" key="5">
    <source>
        <dbReference type="Pfam" id="PF00006"/>
    </source>
</evidence>
<dbReference type="Pfam" id="PF00006">
    <property type="entry name" value="ATP-synt_ab"/>
    <property type="match status" value="1"/>
</dbReference>
<dbReference type="CDD" id="cd01135">
    <property type="entry name" value="V_A-ATPase_B"/>
    <property type="match status" value="1"/>
</dbReference>
<comment type="caution">
    <text evidence="8">The sequence shown here is derived from an EMBL/GenBank/DDBJ whole genome shotgun (WGS) entry which is preliminary data.</text>
</comment>
<evidence type="ECO:0000256" key="1">
    <source>
        <dbReference type="ARBA" id="ARBA00008936"/>
    </source>
</evidence>
<evidence type="ECO:0000256" key="4">
    <source>
        <dbReference type="HAMAP-Rule" id="MF_00310"/>
    </source>
</evidence>
<keyword evidence="3 4" id="KW-0406">Ion transport</keyword>
<dbReference type="Pfam" id="PF22919">
    <property type="entry name" value="ATP-synt_VA_C"/>
    <property type="match status" value="1"/>
</dbReference>
<accession>A0ABT0XBG3</accession>
<comment type="function">
    <text evidence="4">Produces ATP from ADP in the presence of a proton gradient across the membrane. The V-type beta chain is a regulatory subunit.</text>
</comment>
<evidence type="ECO:0000313" key="8">
    <source>
        <dbReference type="EMBL" id="MCM2579749.1"/>
    </source>
</evidence>
<dbReference type="HAMAP" id="MF_00310">
    <property type="entry name" value="ATP_synth_B_arch"/>
    <property type="match status" value="1"/>
</dbReference>
<dbReference type="NCBIfam" id="NF003235">
    <property type="entry name" value="PRK04196.1"/>
    <property type="match status" value="1"/>
</dbReference>
<dbReference type="InterPro" id="IPR027417">
    <property type="entry name" value="P-loop_NTPase"/>
</dbReference>
<feature type="domain" description="ATPase F1/V1/A1 complex alpha/beta subunit N-terminal" evidence="6">
    <location>
        <begin position="19"/>
        <end position="79"/>
    </location>
</feature>
<evidence type="ECO:0000256" key="2">
    <source>
        <dbReference type="ARBA" id="ARBA00022448"/>
    </source>
</evidence>
<dbReference type="InterPro" id="IPR004100">
    <property type="entry name" value="ATPase_F1/V1/A1_a/bsu_N"/>
</dbReference>
<dbReference type="PANTHER" id="PTHR43389:SF4">
    <property type="entry name" value="V-TYPE PROTON ATPASE SUBUNIT B"/>
    <property type="match status" value="1"/>
</dbReference>
<dbReference type="Proteomes" id="UP001167160">
    <property type="component" value="Unassembled WGS sequence"/>
</dbReference>
<name>A0ABT0XBG3_9ACTN</name>
<proteinExistence type="inferred from homology"/>
<dbReference type="InterPro" id="IPR055190">
    <property type="entry name" value="ATP-synt_VA_C"/>
</dbReference>
<dbReference type="PANTHER" id="PTHR43389">
    <property type="entry name" value="V-TYPE PROTON ATPASE SUBUNIT B"/>
    <property type="match status" value="1"/>
</dbReference>
<dbReference type="Pfam" id="PF02874">
    <property type="entry name" value="ATP-synt_ab_N"/>
    <property type="match status" value="1"/>
</dbReference>
<protein>
    <recommendedName>
        <fullName evidence="4">V-type ATP synthase beta chain</fullName>
    </recommendedName>
    <alternativeName>
        <fullName evidence="4">V-ATPase subunit B</fullName>
    </alternativeName>
</protein>
<dbReference type="RefSeq" id="WP_251417938.1">
    <property type="nucleotide sequence ID" value="NZ_JAMQGM010000046.1"/>
</dbReference>
<dbReference type="EMBL" id="JAMQGM010000046">
    <property type="protein sequence ID" value="MCM2579749.1"/>
    <property type="molecule type" value="Genomic_DNA"/>
</dbReference>
<gene>
    <name evidence="4" type="primary">atpB</name>
    <name evidence="8" type="ORF">M1E25_20775</name>
</gene>
<keyword evidence="4" id="KW-0375">Hydrogen ion transport</keyword>
<keyword evidence="2 4" id="KW-0813">Transport</keyword>
<dbReference type="InterPro" id="IPR000194">
    <property type="entry name" value="ATPase_F1/V1/A1_a/bsu_nucl-bd"/>
</dbReference>
<evidence type="ECO:0000313" key="9">
    <source>
        <dbReference type="Proteomes" id="UP001167160"/>
    </source>
</evidence>
<dbReference type="InterPro" id="IPR022879">
    <property type="entry name" value="V-ATPase_su_B/beta"/>
</dbReference>
<evidence type="ECO:0000259" key="7">
    <source>
        <dbReference type="Pfam" id="PF22919"/>
    </source>
</evidence>